<dbReference type="AlphaFoldDB" id="A0AA39F092"/>
<dbReference type="PANTHER" id="PTHR48414:SF1">
    <property type="entry name" value="POP5 HOMOLOG, RIBONUCLEASE P_MRP SUBUNIT"/>
    <property type="match status" value="1"/>
</dbReference>
<comment type="function">
    <text evidence="6">Component of ribonuclease P, a protein complex that generates mature tRNA molecules by cleaving their 5'-ends.</text>
</comment>
<comment type="subcellular location">
    <subcellularLocation>
        <location evidence="6">Nucleus</location>
        <location evidence="6">Nucleolus</location>
    </subcellularLocation>
</comment>
<reference evidence="7" key="1">
    <citation type="journal article" date="2023" name="bioRxiv">
        <title>Scaffold-level genome assemblies of two parasitoid biocontrol wasps reveal the parthenogenesis mechanism and an associated novel virus.</title>
        <authorList>
            <person name="Inwood S."/>
            <person name="Skelly J."/>
            <person name="Guhlin J."/>
            <person name="Harrop T."/>
            <person name="Goldson S."/>
            <person name="Dearden P."/>
        </authorList>
    </citation>
    <scope>NUCLEOTIDE SEQUENCE</scope>
    <source>
        <strain evidence="7">Irish</strain>
        <tissue evidence="7">Whole body</tissue>
    </source>
</reference>
<dbReference type="GO" id="GO:0030677">
    <property type="term" value="C:ribonuclease P complex"/>
    <property type="evidence" value="ECO:0007669"/>
    <property type="project" value="InterPro"/>
</dbReference>
<evidence type="ECO:0000313" key="8">
    <source>
        <dbReference type="Proteomes" id="UP001168990"/>
    </source>
</evidence>
<dbReference type="GO" id="GO:0001682">
    <property type="term" value="P:tRNA 5'-leader removal"/>
    <property type="evidence" value="ECO:0007669"/>
    <property type="project" value="InterPro"/>
</dbReference>
<dbReference type="InterPro" id="IPR038085">
    <property type="entry name" value="Rnp2-like_sf"/>
</dbReference>
<evidence type="ECO:0000256" key="6">
    <source>
        <dbReference type="PIRNR" id="PIRNR023803"/>
    </source>
</evidence>
<reference evidence="7" key="2">
    <citation type="submission" date="2023-03" db="EMBL/GenBank/DDBJ databases">
        <authorList>
            <person name="Inwood S.N."/>
            <person name="Skelly J.G."/>
            <person name="Guhlin J."/>
            <person name="Harrop T.W.R."/>
            <person name="Goldson S.G."/>
            <person name="Dearden P.K."/>
        </authorList>
    </citation>
    <scope>NUCLEOTIDE SEQUENCE</scope>
    <source>
        <strain evidence="7">Irish</strain>
        <tissue evidence="7">Whole body</tissue>
    </source>
</reference>
<keyword evidence="8" id="KW-1185">Reference proteome</keyword>
<comment type="caution">
    <text evidence="7">The sequence shown here is derived from an EMBL/GenBank/DDBJ whole genome shotgun (WGS) entry which is preliminary data.</text>
</comment>
<dbReference type="PIRSF" id="PIRSF023803">
    <property type="entry name" value="Ribonuclease_P_prd"/>
    <property type="match status" value="1"/>
</dbReference>
<protein>
    <recommendedName>
        <fullName evidence="5 6">Ribonuclease P/MRP protein subunit POP5</fullName>
    </recommendedName>
</protein>
<keyword evidence="3 6" id="KW-0819">tRNA processing</keyword>
<evidence type="ECO:0000313" key="7">
    <source>
        <dbReference type="EMBL" id="KAK0160799.1"/>
    </source>
</evidence>
<accession>A0AA39F092</accession>
<proteinExistence type="inferred from homology"/>
<dbReference type="Gene3D" id="3.30.70.3250">
    <property type="entry name" value="Ribonuclease P, Pop5 subunit"/>
    <property type="match status" value="1"/>
</dbReference>
<dbReference type="EMBL" id="JAQQBS010001423">
    <property type="protein sequence ID" value="KAK0160799.1"/>
    <property type="molecule type" value="Genomic_DNA"/>
</dbReference>
<dbReference type="Proteomes" id="UP001168990">
    <property type="component" value="Unassembled WGS sequence"/>
</dbReference>
<gene>
    <name evidence="7" type="ORF">PV328_008167</name>
</gene>
<keyword evidence="2" id="KW-0698">rRNA processing</keyword>
<evidence type="ECO:0000256" key="5">
    <source>
        <dbReference type="ARBA" id="ARBA00044198"/>
    </source>
</evidence>
<dbReference type="GO" id="GO:0005730">
    <property type="term" value="C:nucleolus"/>
    <property type="evidence" value="ECO:0007669"/>
    <property type="project" value="UniProtKB-SubCell"/>
</dbReference>
<dbReference type="GO" id="GO:0006364">
    <property type="term" value="P:rRNA processing"/>
    <property type="evidence" value="ECO:0007669"/>
    <property type="project" value="UniProtKB-KW"/>
</dbReference>
<dbReference type="InterPro" id="IPR016819">
    <property type="entry name" value="RNase_P/MRP_POP5"/>
</dbReference>
<evidence type="ECO:0000256" key="4">
    <source>
        <dbReference type="ARBA" id="ARBA00023242"/>
    </source>
</evidence>
<dbReference type="Pfam" id="PF01900">
    <property type="entry name" value="RNase_P_Rpp14"/>
    <property type="match status" value="1"/>
</dbReference>
<name>A0AA39F092_9HYME</name>
<dbReference type="GO" id="GO:0033204">
    <property type="term" value="F:ribonuclease P RNA binding"/>
    <property type="evidence" value="ECO:0007669"/>
    <property type="project" value="InterPro"/>
</dbReference>
<dbReference type="SUPFAM" id="SSF160350">
    <property type="entry name" value="Rnp2-like"/>
    <property type="match status" value="1"/>
</dbReference>
<keyword evidence="4 6" id="KW-0539">Nucleus</keyword>
<sequence>MVRFKNRYIVIEITPKDKEDKPWILKSSALQCAVQKKVQQFFGDFGSAAIKSGFSATYCNEHTKIALIRGRHGPHEFLMKAIPAINDIAGKFVSVEILYVGATMKHCFIFIRNHQIKKIESVWKSLKNDQERQKIIDTLMTLTSATKDLK</sequence>
<dbReference type="InterPro" id="IPR002759">
    <property type="entry name" value="Pop5/Rpp14/Rnp2-like"/>
</dbReference>
<dbReference type="PANTHER" id="PTHR48414">
    <property type="entry name" value="POP5 HOMOLOG, RIBONUCLEASE P_MRP SUBUNIT"/>
    <property type="match status" value="1"/>
</dbReference>
<organism evidence="7 8">
    <name type="scientific">Microctonus aethiopoides</name>
    <dbReference type="NCBI Taxonomy" id="144406"/>
    <lineage>
        <taxon>Eukaryota</taxon>
        <taxon>Metazoa</taxon>
        <taxon>Ecdysozoa</taxon>
        <taxon>Arthropoda</taxon>
        <taxon>Hexapoda</taxon>
        <taxon>Insecta</taxon>
        <taxon>Pterygota</taxon>
        <taxon>Neoptera</taxon>
        <taxon>Endopterygota</taxon>
        <taxon>Hymenoptera</taxon>
        <taxon>Apocrita</taxon>
        <taxon>Ichneumonoidea</taxon>
        <taxon>Braconidae</taxon>
        <taxon>Euphorinae</taxon>
        <taxon>Microctonus</taxon>
    </lineage>
</organism>
<evidence type="ECO:0000256" key="3">
    <source>
        <dbReference type="ARBA" id="ARBA00022694"/>
    </source>
</evidence>
<comment type="similarity">
    <text evidence="1 6">Belongs to the eukaryotic/archaeal RNase P protein component 2 family.</text>
</comment>
<evidence type="ECO:0000256" key="2">
    <source>
        <dbReference type="ARBA" id="ARBA00022552"/>
    </source>
</evidence>
<evidence type="ECO:0000256" key="1">
    <source>
        <dbReference type="ARBA" id="ARBA00010800"/>
    </source>
</evidence>